<dbReference type="GO" id="GO:0005739">
    <property type="term" value="C:mitochondrion"/>
    <property type="evidence" value="ECO:0007669"/>
    <property type="project" value="TreeGrafter"/>
</dbReference>
<evidence type="ECO:0000313" key="5">
    <source>
        <dbReference type="Proteomes" id="UP001142393"/>
    </source>
</evidence>
<dbReference type="InterPro" id="IPR010754">
    <property type="entry name" value="OPA3-like"/>
</dbReference>
<name>A0A9W8P5U2_9AGAR</name>
<comment type="similarity">
    <text evidence="1">Belongs to the OPA3 family.</text>
</comment>
<keyword evidence="2 3" id="KW-0175">Coiled coil</keyword>
<dbReference type="Proteomes" id="UP001142393">
    <property type="component" value="Unassembled WGS sequence"/>
</dbReference>
<evidence type="ECO:0000256" key="3">
    <source>
        <dbReference type="SAM" id="Coils"/>
    </source>
</evidence>
<evidence type="ECO:0000256" key="1">
    <source>
        <dbReference type="ARBA" id="ARBA00007584"/>
    </source>
</evidence>
<dbReference type="PANTHER" id="PTHR12499">
    <property type="entry name" value="OPTIC ATROPHY 3 PROTEIN OPA3"/>
    <property type="match status" value="1"/>
</dbReference>
<comment type="caution">
    <text evidence="4">The sequence shown here is derived from an EMBL/GenBank/DDBJ whole genome shotgun (WGS) entry which is preliminary data.</text>
</comment>
<dbReference type="EMBL" id="JANVFU010000003">
    <property type="protein sequence ID" value="KAJ3747529.1"/>
    <property type="molecule type" value="Genomic_DNA"/>
</dbReference>
<evidence type="ECO:0000256" key="2">
    <source>
        <dbReference type="ARBA" id="ARBA00023054"/>
    </source>
</evidence>
<organism evidence="4 5">
    <name type="scientific">Lentinula detonsa</name>
    <dbReference type="NCBI Taxonomy" id="2804962"/>
    <lineage>
        <taxon>Eukaryota</taxon>
        <taxon>Fungi</taxon>
        <taxon>Dikarya</taxon>
        <taxon>Basidiomycota</taxon>
        <taxon>Agaricomycotina</taxon>
        <taxon>Agaricomycetes</taxon>
        <taxon>Agaricomycetidae</taxon>
        <taxon>Agaricales</taxon>
        <taxon>Marasmiineae</taxon>
        <taxon>Omphalotaceae</taxon>
        <taxon>Lentinula</taxon>
    </lineage>
</organism>
<dbReference type="Pfam" id="PF07047">
    <property type="entry name" value="OPA3"/>
    <property type="match status" value="1"/>
</dbReference>
<dbReference type="GO" id="GO:0019216">
    <property type="term" value="P:regulation of lipid metabolic process"/>
    <property type="evidence" value="ECO:0007669"/>
    <property type="project" value="TreeGrafter"/>
</dbReference>
<reference evidence="4 5" key="1">
    <citation type="journal article" date="2023" name="Proc. Natl. Acad. Sci. U.S.A.">
        <title>A global phylogenomic analysis of the shiitake genus Lentinula.</title>
        <authorList>
            <person name="Sierra-Patev S."/>
            <person name="Min B."/>
            <person name="Naranjo-Ortiz M."/>
            <person name="Looney B."/>
            <person name="Konkel Z."/>
            <person name="Slot J.C."/>
            <person name="Sakamoto Y."/>
            <person name="Steenwyk J.L."/>
            <person name="Rokas A."/>
            <person name="Carro J."/>
            <person name="Camarero S."/>
            <person name="Ferreira P."/>
            <person name="Molpeceres G."/>
            <person name="Ruiz-Duenas F.J."/>
            <person name="Serrano A."/>
            <person name="Henrissat B."/>
            <person name="Drula E."/>
            <person name="Hughes K.W."/>
            <person name="Mata J.L."/>
            <person name="Ishikawa N.K."/>
            <person name="Vargas-Isla R."/>
            <person name="Ushijima S."/>
            <person name="Smith C.A."/>
            <person name="Donoghue J."/>
            <person name="Ahrendt S."/>
            <person name="Andreopoulos W."/>
            <person name="He G."/>
            <person name="LaButti K."/>
            <person name="Lipzen A."/>
            <person name="Ng V."/>
            <person name="Riley R."/>
            <person name="Sandor L."/>
            <person name="Barry K."/>
            <person name="Martinez A.T."/>
            <person name="Xiao Y."/>
            <person name="Gibbons J.G."/>
            <person name="Terashima K."/>
            <person name="Grigoriev I.V."/>
            <person name="Hibbett D."/>
        </authorList>
    </citation>
    <scope>NUCLEOTIDE SEQUENCE [LARGE SCALE GENOMIC DNA]</scope>
    <source>
        <strain evidence="4 5">TFB7810</strain>
    </source>
</reference>
<evidence type="ECO:0000313" key="4">
    <source>
        <dbReference type="EMBL" id="KAJ3747529.1"/>
    </source>
</evidence>
<keyword evidence="5" id="KW-1185">Reference proteome</keyword>
<accession>A0A9W8P5U2</accession>
<sequence length="196" mass="22236">MASAKIATLIIRTIAKPISTQLKRQAKDVQHYLHLPSRHERFRNFCVSLAQLMYRTEVRLRTGILGEPAKHIRPLSETKAIDSGANALAEGFLFSVAAALIVGESYRTSRNQSKRRDDVDEKLDGLENKVSGLVTELGSWQERWEEERKRNDDLARVLSRVVDIGIKGGILSEVEALRPNFQEVNRGQRNSEEDRD</sequence>
<dbReference type="PANTHER" id="PTHR12499:SF0">
    <property type="entry name" value="OPTIC ATROPHY 3 PROTEIN"/>
    <property type="match status" value="1"/>
</dbReference>
<feature type="coiled-coil region" evidence="3">
    <location>
        <begin position="109"/>
        <end position="136"/>
    </location>
</feature>
<gene>
    <name evidence="4" type="ORF">DFH05DRAFT_1391527</name>
</gene>
<protein>
    <submittedName>
        <fullName evidence="4">Optic atrophy 3 protein-domain-containing protein</fullName>
    </submittedName>
</protein>
<dbReference type="AlphaFoldDB" id="A0A9W8P5U2"/>
<proteinExistence type="inferred from homology"/>